<accession>A0A9D7SYE6</accession>
<comment type="caution">
    <text evidence="1">The sequence shown here is derived from an EMBL/GenBank/DDBJ whole genome shotgun (WGS) entry which is preliminary data.</text>
</comment>
<organism evidence="1 2">
    <name type="scientific">Candidatus Opimibacter skivensis</name>
    <dbReference type="NCBI Taxonomy" id="2982028"/>
    <lineage>
        <taxon>Bacteria</taxon>
        <taxon>Pseudomonadati</taxon>
        <taxon>Bacteroidota</taxon>
        <taxon>Saprospiria</taxon>
        <taxon>Saprospirales</taxon>
        <taxon>Saprospiraceae</taxon>
        <taxon>Candidatus Opimibacter</taxon>
    </lineage>
</organism>
<gene>
    <name evidence="1" type="ORF">IPP15_18970</name>
</gene>
<dbReference type="PANTHER" id="PTHR41913">
    <property type="entry name" value="DUF1684 DOMAIN-CONTAINING PROTEIN"/>
    <property type="match status" value="1"/>
</dbReference>
<evidence type="ECO:0000313" key="2">
    <source>
        <dbReference type="Proteomes" id="UP000808337"/>
    </source>
</evidence>
<proteinExistence type="predicted"/>
<dbReference type="Proteomes" id="UP000808337">
    <property type="component" value="Unassembled WGS sequence"/>
</dbReference>
<evidence type="ECO:0000313" key="1">
    <source>
        <dbReference type="EMBL" id="MBK9984419.1"/>
    </source>
</evidence>
<dbReference type="InterPro" id="IPR012467">
    <property type="entry name" value="DUF1684"/>
</dbReference>
<dbReference type="EMBL" id="JADKGY010000029">
    <property type="protein sequence ID" value="MBK9984419.1"/>
    <property type="molecule type" value="Genomic_DNA"/>
</dbReference>
<dbReference type="Pfam" id="PF07920">
    <property type="entry name" value="DUF1684"/>
    <property type="match status" value="1"/>
</dbReference>
<name>A0A9D7SYE6_9BACT</name>
<dbReference type="AlphaFoldDB" id="A0A9D7SYE6"/>
<sequence>MIRLVIIYTVFIGLNSCSSPLTKEITEYRKEYFKEFMSDPRSPLKEADLVKLDFYPAASKARITASFQPASDSEPFDMPTYSGLTRKYRKYGVATFSWGGQKATLSLYENLSLLSNPDFKDYLFLPFKDETNGVTTYGGGRYINMSKADAEDGSITIDFNKCYNPYCAYSDGFNCPIPPRENNLPFEVHAGEKNFKGAYTAVGH</sequence>
<protein>
    <submittedName>
        <fullName evidence="1">DUF1684 domain-containing protein</fullName>
    </submittedName>
</protein>
<dbReference type="PANTHER" id="PTHR41913:SF1">
    <property type="entry name" value="DUF1684 DOMAIN-CONTAINING PROTEIN"/>
    <property type="match status" value="1"/>
</dbReference>
<reference evidence="1 2" key="1">
    <citation type="submission" date="2020-10" db="EMBL/GenBank/DDBJ databases">
        <title>Connecting structure to function with the recovery of over 1000 high-quality activated sludge metagenome-assembled genomes encoding full-length rRNA genes using long-read sequencing.</title>
        <authorList>
            <person name="Singleton C.M."/>
            <person name="Petriglieri F."/>
            <person name="Kristensen J.M."/>
            <person name="Kirkegaard R.H."/>
            <person name="Michaelsen T.Y."/>
            <person name="Andersen M.H."/>
            <person name="Karst S.M."/>
            <person name="Dueholm M.S."/>
            <person name="Nielsen P.H."/>
            <person name="Albertsen M."/>
        </authorList>
    </citation>
    <scope>NUCLEOTIDE SEQUENCE [LARGE SCALE GENOMIC DNA]</scope>
    <source>
        <strain evidence="1">Ribe_18-Q3-R11-54_MAXAC.273</strain>
    </source>
</reference>